<evidence type="ECO:0000256" key="2">
    <source>
        <dbReference type="ARBA" id="ARBA00008488"/>
    </source>
</evidence>
<dbReference type="PANTHER" id="PTHR20855">
    <property type="entry name" value="ADIPOR/PROGESTIN RECEPTOR-RELATED"/>
    <property type="match status" value="1"/>
</dbReference>
<dbReference type="InterPro" id="IPR004254">
    <property type="entry name" value="AdipoR/HlyIII-related"/>
</dbReference>
<evidence type="ECO:0000256" key="4">
    <source>
        <dbReference type="ARBA" id="ARBA00022989"/>
    </source>
</evidence>
<evidence type="ECO:0000256" key="6">
    <source>
        <dbReference type="SAM" id="Phobius"/>
    </source>
</evidence>
<feature type="transmembrane region" description="Helical" evidence="6">
    <location>
        <begin position="169"/>
        <end position="188"/>
    </location>
</feature>
<dbReference type="EMBL" id="CP095073">
    <property type="protein sequence ID" value="UOQ43225.1"/>
    <property type="molecule type" value="Genomic_DNA"/>
</dbReference>
<dbReference type="NCBIfam" id="TIGR01065">
    <property type="entry name" value="hlyIII"/>
    <property type="match status" value="1"/>
</dbReference>
<comment type="similarity">
    <text evidence="2">Belongs to the UPF0073 (Hly-III) family.</text>
</comment>
<feature type="transmembrane region" description="Helical" evidence="6">
    <location>
        <begin position="112"/>
        <end position="133"/>
    </location>
</feature>
<comment type="subcellular location">
    <subcellularLocation>
        <location evidence="1">Endomembrane system</location>
        <topology evidence="1">Multi-pass membrane protein</topology>
    </subcellularLocation>
</comment>
<dbReference type="Proteomes" id="UP000831787">
    <property type="component" value="Chromosome"/>
</dbReference>
<proteinExistence type="inferred from homology"/>
<sequence length="218" mass="24219">MACIGAEKVTTHTFTKQEEIANAITHGVGAVLSVAMLVLLIVFASFEGSWQVISATVYGITMLVLYTSSTLVHSFPKGKLKDLFEIFDHSAIYLFIAGTYTPILLIPLRSSLGWTLFGVVWGIALLGVIFKIFFVKRFVLLSTLIYVLMGWLVVLAWGPLQAQVPDAGIAYLVTGGLLYSVGAIFYVWRSFTFHHMVWHLFVLGGTIFHFFSIILYVI</sequence>
<accession>A0ABY4EFH2</accession>
<dbReference type="PANTHER" id="PTHR20855:SF129">
    <property type="entry name" value="HEMOLYSIN-3 HOMOLOG"/>
    <property type="match status" value="1"/>
</dbReference>
<gene>
    <name evidence="7" type="ORF">MUN89_14945</name>
</gene>
<dbReference type="InterPro" id="IPR005744">
    <property type="entry name" value="Hy-lIII"/>
</dbReference>
<organism evidence="7 8">
    <name type="scientific">Halobacillus salinarum</name>
    <dbReference type="NCBI Taxonomy" id="2932257"/>
    <lineage>
        <taxon>Bacteria</taxon>
        <taxon>Bacillati</taxon>
        <taxon>Bacillota</taxon>
        <taxon>Bacilli</taxon>
        <taxon>Bacillales</taxon>
        <taxon>Bacillaceae</taxon>
        <taxon>Halobacillus</taxon>
    </lineage>
</organism>
<feature type="transmembrane region" description="Helical" evidence="6">
    <location>
        <begin position="86"/>
        <end position="106"/>
    </location>
</feature>
<protein>
    <submittedName>
        <fullName evidence="7">Hemolysin III family protein</fullName>
    </submittedName>
</protein>
<dbReference type="RefSeq" id="WP_244708584.1">
    <property type="nucleotide sequence ID" value="NZ_CP095073.1"/>
</dbReference>
<feature type="transmembrane region" description="Helical" evidence="6">
    <location>
        <begin position="23"/>
        <end position="46"/>
    </location>
</feature>
<feature type="transmembrane region" description="Helical" evidence="6">
    <location>
        <begin position="200"/>
        <end position="217"/>
    </location>
</feature>
<evidence type="ECO:0000313" key="7">
    <source>
        <dbReference type="EMBL" id="UOQ43225.1"/>
    </source>
</evidence>
<keyword evidence="4 6" id="KW-1133">Transmembrane helix</keyword>
<evidence type="ECO:0000256" key="1">
    <source>
        <dbReference type="ARBA" id="ARBA00004127"/>
    </source>
</evidence>
<keyword evidence="8" id="KW-1185">Reference proteome</keyword>
<evidence type="ECO:0000313" key="8">
    <source>
        <dbReference type="Proteomes" id="UP000831787"/>
    </source>
</evidence>
<evidence type="ECO:0000256" key="3">
    <source>
        <dbReference type="ARBA" id="ARBA00022692"/>
    </source>
</evidence>
<keyword evidence="5 6" id="KW-0472">Membrane</keyword>
<feature type="transmembrane region" description="Helical" evidence="6">
    <location>
        <begin position="52"/>
        <end position="74"/>
    </location>
</feature>
<keyword evidence="3 6" id="KW-0812">Transmembrane</keyword>
<reference evidence="7 8" key="1">
    <citation type="submission" date="2022-04" db="EMBL/GenBank/DDBJ databases">
        <title>Halobacillus sp. isolated from saltern.</title>
        <authorList>
            <person name="Won M."/>
            <person name="Lee C.-M."/>
            <person name="Woen H.-Y."/>
            <person name="Kwon S.-W."/>
        </authorList>
    </citation>
    <scope>NUCLEOTIDE SEQUENCE [LARGE SCALE GENOMIC DNA]</scope>
    <source>
        <strain evidence="7 8">SSBR10-3</strain>
    </source>
</reference>
<evidence type="ECO:0000256" key="5">
    <source>
        <dbReference type="ARBA" id="ARBA00023136"/>
    </source>
</evidence>
<name>A0ABY4EFH2_9BACI</name>
<feature type="transmembrane region" description="Helical" evidence="6">
    <location>
        <begin position="138"/>
        <end position="157"/>
    </location>
</feature>
<dbReference type="Pfam" id="PF03006">
    <property type="entry name" value="HlyIII"/>
    <property type="match status" value="1"/>
</dbReference>